<reference evidence="1" key="1">
    <citation type="submission" date="2018-05" db="EMBL/GenBank/DDBJ databases">
        <title>Draft genome of Mucuna pruriens seed.</title>
        <authorList>
            <person name="Nnadi N.E."/>
            <person name="Vos R."/>
            <person name="Hasami M.H."/>
            <person name="Devisetty U.K."/>
            <person name="Aguiy J.C."/>
        </authorList>
    </citation>
    <scope>NUCLEOTIDE SEQUENCE [LARGE SCALE GENOMIC DNA]</scope>
    <source>
        <strain evidence="1">JCA_2017</strain>
    </source>
</reference>
<dbReference type="Proteomes" id="UP000257109">
    <property type="component" value="Unassembled WGS sequence"/>
</dbReference>
<sequence>MRYELPRQDEPMVISVVTAEYKVERVTIKGVIELETMFGEQTHARTIPVLYIIVDVDASYNIIMGKPALNSLRIGSQPSQARETNVNVLDLDLDPRCKDKHERPLPAKDLKEVSIGPKLAHKTKIRTTMAQEDKSHLVAILRENRDVFAWSSTDMLGIDPDFLCHHLSIFLGYRPVAQQRRKLGEEKQKAA</sequence>
<dbReference type="OrthoDB" id="1725787at2759"/>
<keyword evidence="2" id="KW-1185">Reference proteome</keyword>
<dbReference type="AlphaFoldDB" id="A0A371GIC0"/>
<dbReference type="EMBL" id="QJKJ01005435">
    <property type="protein sequence ID" value="RDX90307.1"/>
    <property type="molecule type" value="Genomic_DNA"/>
</dbReference>
<name>A0A371GIC0_MUCPR</name>
<accession>A0A371GIC0</accession>
<gene>
    <name evidence="1" type="ORF">CR513_27836</name>
</gene>
<feature type="non-terminal residue" evidence="1">
    <location>
        <position position="1"/>
    </location>
</feature>
<evidence type="ECO:0000313" key="1">
    <source>
        <dbReference type="EMBL" id="RDX90307.1"/>
    </source>
</evidence>
<protein>
    <recommendedName>
        <fullName evidence="3">Reverse transcriptase/retrotransposon-derived protein RNase H-like domain-containing protein</fullName>
    </recommendedName>
</protein>
<organism evidence="1 2">
    <name type="scientific">Mucuna pruriens</name>
    <name type="common">Velvet bean</name>
    <name type="synonym">Dolichos pruriens</name>
    <dbReference type="NCBI Taxonomy" id="157652"/>
    <lineage>
        <taxon>Eukaryota</taxon>
        <taxon>Viridiplantae</taxon>
        <taxon>Streptophyta</taxon>
        <taxon>Embryophyta</taxon>
        <taxon>Tracheophyta</taxon>
        <taxon>Spermatophyta</taxon>
        <taxon>Magnoliopsida</taxon>
        <taxon>eudicotyledons</taxon>
        <taxon>Gunneridae</taxon>
        <taxon>Pentapetalae</taxon>
        <taxon>rosids</taxon>
        <taxon>fabids</taxon>
        <taxon>Fabales</taxon>
        <taxon>Fabaceae</taxon>
        <taxon>Papilionoideae</taxon>
        <taxon>50 kb inversion clade</taxon>
        <taxon>NPAAA clade</taxon>
        <taxon>indigoferoid/millettioid clade</taxon>
        <taxon>Phaseoleae</taxon>
        <taxon>Mucuna</taxon>
    </lineage>
</organism>
<evidence type="ECO:0008006" key="3">
    <source>
        <dbReference type="Google" id="ProtNLM"/>
    </source>
</evidence>
<evidence type="ECO:0000313" key="2">
    <source>
        <dbReference type="Proteomes" id="UP000257109"/>
    </source>
</evidence>
<proteinExistence type="predicted"/>
<comment type="caution">
    <text evidence="1">The sequence shown here is derived from an EMBL/GenBank/DDBJ whole genome shotgun (WGS) entry which is preliminary data.</text>
</comment>